<feature type="transmembrane region" description="Helical" evidence="2">
    <location>
        <begin position="27"/>
        <end position="49"/>
    </location>
</feature>
<sequence>MTSAADVIARRDSFIPLALLGTAGLPLLALVAAAAAATGCLASAVHFGLRALRSTASRTLLGLAGVASLGAVVQLAEAGYVYVPADVRAVRVVRNWAYAATALVLALVQLQLLSVFSVGLMPLAALRADRLWMVRTAIVAAHVVFSWPTYLEGIAFVFDSRQLVSQWQLWGTASFGGIVALSGVVLNLAVLRSVERHVGILVSSASAATQRAHRNQARAVRGLILALLVLDVLAVASFAASAYVPPNASVHDLQLSFAWEQLSVAIAAVHLAGQGFLLYGIIQYLTSTQHSGAGAGDDASGGSAPRHGQRGSQGQSRPHSGKAVGVSKPRASRSGSIYGMDIRQQRTSVHDPEGDAGPHFDWQPPTQPGRAVAPGLAFDEPDTPGSNGSYPAYPPQALYSQSQQHLLHSQQQQTPLRHDSQSSRYHGSQA</sequence>
<accession>A0ABR4NLB2</accession>
<feature type="compositionally biased region" description="Low complexity" evidence="1">
    <location>
        <begin position="400"/>
        <end position="413"/>
    </location>
</feature>
<feature type="transmembrane region" description="Helical" evidence="2">
    <location>
        <begin position="170"/>
        <end position="191"/>
    </location>
</feature>
<evidence type="ECO:0000256" key="1">
    <source>
        <dbReference type="SAM" id="MobiDB-lite"/>
    </source>
</evidence>
<evidence type="ECO:0000313" key="5">
    <source>
        <dbReference type="Proteomes" id="UP001527925"/>
    </source>
</evidence>
<evidence type="ECO:0000313" key="4">
    <source>
        <dbReference type="EMBL" id="KAL2920324.1"/>
    </source>
</evidence>
<keyword evidence="2" id="KW-0812">Transmembrane</keyword>
<feature type="transmembrane region" description="Helical" evidence="2">
    <location>
        <begin position="132"/>
        <end position="150"/>
    </location>
</feature>
<name>A0ABR4NLB2_9FUNG</name>
<feature type="compositionally biased region" description="Basic and acidic residues" evidence="1">
    <location>
        <begin position="348"/>
        <end position="358"/>
    </location>
</feature>
<reference evidence="3 5" key="1">
    <citation type="submission" date="2023-09" db="EMBL/GenBank/DDBJ databases">
        <title>Pangenome analysis of Batrachochytrium dendrobatidis and related Chytrids.</title>
        <authorList>
            <person name="Yacoub M.N."/>
            <person name="Stajich J.E."/>
            <person name="James T.Y."/>
        </authorList>
    </citation>
    <scope>NUCLEOTIDE SEQUENCE [LARGE SCALE GENOMIC DNA]</scope>
    <source>
        <strain evidence="3 5">JEL0888</strain>
    </source>
</reference>
<organism evidence="3 5">
    <name type="scientific">Polyrhizophydium stewartii</name>
    <dbReference type="NCBI Taxonomy" id="2732419"/>
    <lineage>
        <taxon>Eukaryota</taxon>
        <taxon>Fungi</taxon>
        <taxon>Fungi incertae sedis</taxon>
        <taxon>Chytridiomycota</taxon>
        <taxon>Chytridiomycota incertae sedis</taxon>
        <taxon>Chytridiomycetes</taxon>
        <taxon>Rhizophydiales</taxon>
        <taxon>Rhizophydiales incertae sedis</taxon>
        <taxon>Polyrhizophydium</taxon>
    </lineage>
</organism>
<comment type="caution">
    <text evidence="3">The sequence shown here is derived from an EMBL/GenBank/DDBJ whole genome shotgun (WGS) entry which is preliminary data.</text>
</comment>
<keyword evidence="2" id="KW-1133">Transmembrane helix</keyword>
<gene>
    <name evidence="3" type="ORF">HK105_200394</name>
    <name evidence="4" type="ORF">HK105_200397</name>
</gene>
<feature type="transmembrane region" description="Helical" evidence="2">
    <location>
        <begin position="61"/>
        <end position="83"/>
    </location>
</feature>
<keyword evidence="2" id="KW-0472">Membrane</keyword>
<feature type="region of interest" description="Disordered" evidence="1">
    <location>
        <begin position="292"/>
        <end position="430"/>
    </location>
</feature>
<evidence type="ECO:0000313" key="3">
    <source>
        <dbReference type="EMBL" id="KAL2920321.1"/>
    </source>
</evidence>
<feature type="transmembrane region" description="Helical" evidence="2">
    <location>
        <begin position="264"/>
        <end position="282"/>
    </location>
</feature>
<protein>
    <submittedName>
        <fullName evidence="3">Uncharacterized protein</fullName>
    </submittedName>
</protein>
<dbReference type="EMBL" id="JADGIZ020000001">
    <property type="protein sequence ID" value="KAL2920324.1"/>
    <property type="molecule type" value="Genomic_DNA"/>
</dbReference>
<feature type="transmembrane region" description="Helical" evidence="2">
    <location>
        <begin position="223"/>
        <end position="244"/>
    </location>
</feature>
<keyword evidence="5" id="KW-1185">Reference proteome</keyword>
<dbReference type="Proteomes" id="UP001527925">
    <property type="component" value="Unassembled WGS sequence"/>
</dbReference>
<evidence type="ECO:0000256" key="2">
    <source>
        <dbReference type="SAM" id="Phobius"/>
    </source>
</evidence>
<feature type="transmembrane region" description="Helical" evidence="2">
    <location>
        <begin position="95"/>
        <end position="120"/>
    </location>
</feature>
<proteinExistence type="predicted"/>
<dbReference type="EMBL" id="JADGIZ020000001">
    <property type="protein sequence ID" value="KAL2920321.1"/>
    <property type="molecule type" value="Genomic_DNA"/>
</dbReference>